<name>A0A7X9RTU4_9BACT</name>
<dbReference type="RefSeq" id="WP_169656100.1">
    <property type="nucleotide sequence ID" value="NZ_JABANE010000014.1"/>
</dbReference>
<protein>
    <submittedName>
        <fullName evidence="2">Uncharacterized protein</fullName>
    </submittedName>
</protein>
<keyword evidence="1" id="KW-0732">Signal</keyword>
<comment type="caution">
    <text evidence="2">The sequence shown here is derived from an EMBL/GenBank/DDBJ whole genome shotgun (WGS) entry which is preliminary data.</text>
</comment>
<keyword evidence="3" id="KW-1185">Reference proteome</keyword>
<feature type="chain" id="PRO_5030738145" evidence="1">
    <location>
        <begin position="20"/>
        <end position="163"/>
    </location>
</feature>
<evidence type="ECO:0000313" key="3">
    <source>
        <dbReference type="Proteomes" id="UP000576082"/>
    </source>
</evidence>
<dbReference type="EMBL" id="JABANE010000014">
    <property type="protein sequence ID" value="NME67772.1"/>
    <property type="molecule type" value="Genomic_DNA"/>
</dbReference>
<feature type="signal peptide" evidence="1">
    <location>
        <begin position="1"/>
        <end position="19"/>
    </location>
</feature>
<proteinExistence type="predicted"/>
<dbReference type="Proteomes" id="UP000576082">
    <property type="component" value="Unassembled WGS sequence"/>
</dbReference>
<evidence type="ECO:0000256" key="1">
    <source>
        <dbReference type="SAM" id="SignalP"/>
    </source>
</evidence>
<evidence type="ECO:0000313" key="2">
    <source>
        <dbReference type="EMBL" id="NME67772.1"/>
    </source>
</evidence>
<reference evidence="2 3" key="1">
    <citation type="submission" date="2020-04" db="EMBL/GenBank/DDBJ databases">
        <title>Flammeovirga sp. SR4, a novel species isolated from seawater.</title>
        <authorList>
            <person name="Wang X."/>
        </authorList>
    </citation>
    <scope>NUCLEOTIDE SEQUENCE [LARGE SCALE GENOMIC DNA]</scope>
    <source>
        <strain evidence="2 3">ATCC 23126</strain>
    </source>
</reference>
<gene>
    <name evidence="2" type="ORF">HHU12_07345</name>
</gene>
<dbReference type="AlphaFoldDB" id="A0A7X9RTU4"/>
<sequence>MKALTLFSFLLFFTSTLFAQEKLLLDKEYTYKMDYKAFKKLYKKEDDRDKKEFIIYDGLKAYKKNMSGYYVAYKCKFNAQRKLIGFDIQFVADSKEDVRDISVSYMQELVNEHGYEQKKVGGTKVAYEKDIFSYKFQTLGYDYIDKRHKKWVAKYQMRAYDHN</sequence>
<organism evidence="2 3">
    <name type="scientific">Flammeovirga aprica JL-4</name>
    <dbReference type="NCBI Taxonomy" id="694437"/>
    <lineage>
        <taxon>Bacteria</taxon>
        <taxon>Pseudomonadati</taxon>
        <taxon>Bacteroidota</taxon>
        <taxon>Cytophagia</taxon>
        <taxon>Cytophagales</taxon>
        <taxon>Flammeovirgaceae</taxon>
        <taxon>Flammeovirga</taxon>
    </lineage>
</organism>
<accession>A0A7X9RTU4</accession>